<dbReference type="STRING" id="870435.A0A0C3NMI3"/>
<evidence type="ECO:0000259" key="1">
    <source>
        <dbReference type="Pfam" id="PF25597"/>
    </source>
</evidence>
<dbReference type="Proteomes" id="UP000054217">
    <property type="component" value="Unassembled WGS sequence"/>
</dbReference>
<dbReference type="InParanoid" id="A0A0C3NMI3"/>
<dbReference type="EMBL" id="KN832040">
    <property type="protein sequence ID" value="KIN96810.1"/>
    <property type="molecule type" value="Genomic_DNA"/>
</dbReference>
<keyword evidence="3" id="KW-1185">Reference proteome</keyword>
<accession>A0A0C3NMI3</accession>
<dbReference type="OrthoDB" id="3243429at2759"/>
<organism evidence="2 3">
    <name type="scientific">Pisolithus tinctorius Marx 270</name>
    <dbReference type="NCBI Taxonomy" id="870435"/>
    <lineage>
        <taxon>Eukaryota</taxon>
        <taxon>Fungi</taxon>
        <taxon>Dikarya</taxon>
        <taxon>Basidiomycota</taxon>
        <taxon>Agaricomycotina</taxon>
        <taxon>Agaricomycetes</taxon>
        <taxon>Agaricomycetidae</taxon>
        <taxon>Boletales</taxon>
        <taxon>Sclerodermatineae</taxon>
        <taxon>Pisolithaceae</taxon>
        <taxon>Pisolithus</taxon>
    </lineage>
</organism>
<evidence type="ECO:0000313" key="3">
    <source>
        <dbReference type="Proteomes" id="UP000054217"/>
    </source>
</evidence>
<reference evidence="3" key="2">
    <citation type="submission" date="2015-01" db="EMBL/GenBank/DDBJ databases">
        <title>Evolutionary Origins and Diversification of the Mycorrhizal Mutualists.</title>
        <authorList>
            <consortium name="DOE Joint Genome Institute"/>
            <consortium name="Mycorrhizal Genomics Consortium"/>
            <person name="Kohler A."/>
            <person name="Kuo A."/>
            <person name="Nagy L.G."/>
            <person name="Floudas D."/>
            <person name="Copeland A."/>
            <person name="Barry K.W."/>
            <person name="Cichocki N."/>
            <person name="Veneault-Fourrey C."/>
            <person name="LaButti K."/>
            <person name="Lindquist E.A."/>
            <person name="Lipzen A."/>
            <person name="Lundell T."/>
            <person name="Morin E."/>
            <person name="Murat C."/>
            <person name="Riley R."/>
            <person name="Ohm R."/>
            <person name="Sun H."/>
            <person name="Tunlid A."/>
            <person name="Henrissat B."/>
            <person name="Grigoriev I.V."/>
            <person name="Hibbett D.S."/>
            <person name="Martin F."/>
        </authorList>
    </citation>
    <scope>NUCLEOTIDE SEQUENCE [LARGE SCALE GENOMIC DNA]</scope>
    <source>
        <strain evidence="3">Marx 270</strain>
    </source>
</reference>
<evidence type="ECO:0000313" key="2">
    <source>
        <dbReference type="EMBL" id="KIN96810.1"/>
    </source>
</evidence>
<gene>
    <name evidence="2" type="ORF">M404DRAFT_162270</name>
</gene>
<dbReference type="HOGENOM" id="CLU_085149_5_1_1"/>
<protein>
    <recommendedName>
        <fullName evidence="1">Retroviral polymerase SH3-like domain-containing protein</fullName>
    </recommendedName>
</protein>
<reference evidence="2 3" key="1">
    <citation type="submission" date="2014-04" db="EMBL/GenBank/DDBJ databases">
        <authorList>
            <consortium name="DOE Joint Genome Institute"/>
            <person name="Kuo A."/>
            <person name="Kohler A."/>
            <person name="Costa M.D."/>
            <person name="Nagy L.G."/>
            <person name="Floudas D."/>
            <person name="Copeland A."/>
            <person name="Barry K.W."/>
            <person name="Cichocki N."/>
            <person name="Veneault-Fourrey C."/>
            <person name="LaButti K."/>
            <person name="Lindquist E.A."/>
            <person name="Lipzen A."/>
            <person name="Lundell T."/>
            <person name="Morin E."/>
            <person name="Murat C."/>
            <person name="Sun H."/>
            <person name="Tunlid A."/>
            <person name="Henrissat B."/>
            <person name="Grigoriev I.V."/>
            <person name="Hibbett D.S."/>
            <person name="Martin F."/>
            <person name="Nordberg H.P."/>
            <person name="Cantor M.N."/>
            <person name="Hua S.X."/>
        </authorList>
    </citation>
    <scope>NUCLEOTIDE SEQUENCE [LARGE SCALE GENOMIC DNA]</scope>
    <source>
        <strain evidence="2 3">Marx 270</strain>
    </source>
</reference>
<sequence length="64" mass="7057">WSGHKPDISHLCIFGSTAYANIPKKVCGGKLEPTSIKCHLLGWWADETKGYRLEEAKTGKIITA</sequence>
<feature type="domain" description="Retroviral polymerase SH3-like" evidence="1">
    <location>
        <begin position="16"/>
        <end position="63"/>
    </location>
</feature>
<dbReference type="InterPro" id="IPR057670">
    <property type="entry name" value="SH3_retrovirus"/>
</dbReference>
<dbReference type="Pfam" id="PF25597">
    <property type="entry name" value="SH3_retrovirus"/>
    <property type="match status" value="1"/>
</dbReference>
<dbReference type="AlphaFoldDB" id="A0A0C3NMI3"/>
<feature type="non-terminal residue" evidence="2">
    <location>
        <position position="1"/>
    </location>
</feature>
<name>A0A0C3NMI3_PISTI</name>
<proteinExistence type="predicted"/>